<dbReference type="AlphaFoldDB" id="A0A840RBQ6"/>
<comment type="similarity">
    <text evidence="4">Belongs to the PriB family.</text>
</comment>
<dbReference type="NCBIfam" id="TIGR04418">
    <property type="entry name" value="PriB_gamma"/>
    <property type="match status" value="1"/>
</dbReference>
<dbReference type="InterPro" id="IPR012340">
    <property type="entry name" value="NA-bd_OB-fold"/>
</dbReference>
<keyword evidence="2 4" id="KW-0235">DNA replication</keyword>
<dbReference type="Proteomes" id="UP000543030">
    <property type="component" value="Unassembled WGS sequence"/>
</dbReference>
<dbReference type="InterPro" id="IPR023646">
    <property type="entry name" value="Prisomal_replication_PriB"/>
</dbReference>
<dbReference type="RefSeq" id="WP_184097524.1">
    <property type="nucleotide sequence ID" value="NZ_JACHHN010000001.1"/>
</dbReference>
<dbReference type="GO" id="GO:0003697">
    <property type="term" value="F:single-stranded DNA binding"/>
    <property type="evidence" value="ECO:0007669"/>
    <property type="project" value="UniProtKB-UniRule"/>
</dbReference>
<comment type="function">
    <text evidence="4">Involved in the restart of stalled replication forks, which reloads the replicative helicase on sites other than the origin of replication; the PriA-PriB pathway is the major replication restart pathway. During primosome assembly it facilitates complex formation between PriA and DnaT on DNA; stabilizes PriA on DNA. Stimulates the DNA unwinding activity of PriA helicase.</text>
</comment>
<sequence>MTKSNRVLLYGTLIEKQTLRVTPAGIPVLELVVLHESEQLENDTPRRVTLEAPARASGPVAEALSKLQIGQELKVAGFLVSMGQKFRRRLVLHIEQYELLN</sequence>
<comment type="subunit">
    <text evidence="4">Homodimer. Interacts with PriA and DnaT. Component of the replication restart primosome. Primosome assembly occurs via a 'hand-off' mechanism. PriA binds to replication forks, subsequently PriB then DnaT bind; DnaT then displaces ssDNA to generate the helicase loading substrate.</text>
</comment>
<keyword evidence="1 4" id="KW-0639">Primosome</keyword>
<comment type="caution">
    <text evidence="5">The sequence shown here is derived from an EMBL/GenBank/DDBJ whole genome shotgun (WGS) entry which is preliminary data.</text>
</comment>
<dbReference type="GO" id="GO:1990077">
    <property type="term" value="C:primosome complex"/>
    <property type="evidence" value="ECO:0007669"/>
    <property type="project" value="UniProtKB-UniRule"/>
</dbReference>
<reference evidence="5 6" key="1">
    <citation type="submission" date="2020-08" db="EMBL/GenBank/DDBJ databases">
        <title>Genomic Encyclopedia of Type Strains, Phase IV (KMG-IV): sequencing the most valuable type-strain genomes for metagenomic binning, comparative biology and taxonomic classification.</title>
        <authorList>
            <person name="Goeker M."/>
        </authorList>
    </citation>
    <scope>NUCLEOTIDE SEQUENCE [LARGE SCALE GENOMIC DNA]</scope>
    <source>
        <strain evidence="5 6">DSM 18233</strain>
    </source>
</reference>
<organism evidence="5 6">
    <name type="scientific">Silvimonas terrae</name>
    <dbReference type="NCBI Taxonomy" id="300266"/>
    <lineage>
        <taxon>Bacteria</taxon>
        <taxon>Pseudomonadati</taxon>
        <taxon>Pseudomonadota</taxon>
        <taxon>Betaproteobacteria</taxon>
        <taxon>Neisseriales</taxon>
        <taxon>Chitinibacteraceae</taxon>
        <taxon>Silvimonas</taxon>
    </lineage>
</organism>
<proteinExistence type="inferred from homology"/>
<evidence type="ECO:0000256" key="2">
    <source>
        <dbReference type="ARBA" id="ARBA00022705"/>
    </source>
</evidence>
<gene>
    <name evidence="4" type="primary">priB</name>
    <name evidence="5" type="ORF">HNQ50_000678</name>
</gene>
<dbReference type="Gene3D" id="2.40.50.140">
    <property type="entry name" value="Nucleic acid-binding proteins"/>
    <property type="match status" value="1"/>
</dbReference>
<keyword evidence="6" id="KW-1185">Reference proteome</keyword>
<name>A0A840RBQ6_9NEIS</name>
<dbReference type="EMBL" id="JACHHN010000001">
    <property type="protein sequence ID" value="MBB5189968.1"/>
    <property type="molecule type" value="Genomic_DNA"/>
</dbReference>
<dbReference type="HAMAP" id="MF_00720">
    <property type="entry name" value="PriB"/>
    <property type="match status" value="1"/>
</dbReference>
<dbReference type="PIRSF" id="PIRSF003135">
    <property type="entry name" value="Primosomal_n"/>
    <property type="match status" value="1"/>
</dbReference>
<dbReference type="SUPFAM" id="SSF50249">
    <property type="entry name" value="Nucleic acid-binding proteins"/>
    <property type="match status" value="1"/>
</dbReference>
<evidence type="ECO:0000256" key="4">
    <source>
        <dbReference type="HAMAP-Rule" id="MF_00720"/>
    </source>
</evidence>
<dbReference type="InterPro" id="IPR000424">
    <property type="entry name" value="Primosome_PriB/ssb"/>
</dbReference>
<evidence type="ECO:0000313" key="6">
    <source>
        <dbReference type="Proteomes" id="UP000543030"/>
    </source>
</evidence>
<evidence type="ECO:0000256" key="1">
    <source>
        <dbReference type="ARBA" id="ARBA00022515"/>
    </source>
</evidence>
<dbReference type="GO" id="GO:0006269">
    <property type="term" value="P:DNA replication, synthesis of primer"/>
    <property type="evidence" value="ECO:0007669"/>
    <property type="project" value="UniProtKB-KW"/>
</dbReference>
<keyword evidence="3 4" id="KW-0238">DNA-binding</keyword>
<dbReference type="Pfam" id="PF22657">
    <property type="entry name" value="SSB_1"/>
    <property type="match status" value="1"/>
</dbReference>
<dbReference type="PROSITE" id="PS50935">
    <property type="entry name" value="SSB"/>
    <property type="match status" value="1"/>
</dbReference>
<accession>A0A840RBQ6</accession>
<protein>
    <recommendedName>
        <fullName evidence="4">Replication restart protein PriB</fullName>
    </recommendedName>
</protein>
<evidence type="ECO:0000313" key="5">
    <source>
        <dbReference type="EMBL" id="MBB5189968.1"/>
    </source>
</evidence>
<evidence type="ECO:0000256" key="3">
    <source>
        <dbReference type="ARBA" id="ARBA00023125"/>
    </source>
</evidence>